<dbReference type="AlphaFoldDB" id="A0A556PKS4"/>
<dbReference type="Pfam" id="PF00005">
    <property type="entry name" value="ABC_tran"/>
    <property type="match status" value="1"/>
</dbReference>
<dbReference type="InterPro" id="IPR003439">
    <property type="entry name" value="ABC_transporter-like_ATP-bd"/>
</dbReference>
<feature type="domain" description="ABC transporter" evidence="4">
    <location>
        <begin position="4"/>
        <end position="229"/>
    </location>
</feature>
<evidence type="ECO:0000256" key="1">
    <source>
        <dbReference type="ARBA" id="ARBA00022448"/>
    </source>
</evidence>
<dbReference type="PANTHER" id="PTHR42939:SF1">
    <property type="entry name" value="ABC TRANSPORTER ATP-BINDING PROTEIN ALBC-RELATED"/>
    <property type="match status" value="1"/>
</dbReference>
<dbReference type="PANTHER" id="PTHR42939">
    <property type="entry name" value="ABC TRANSPORTER ATP-BINDING PROTEIN ALBC-RELATED"/>
    <property type="match status" value="1"/>
</dbReference>
<organism evidence="5 6">
    <name type="scientific">Allobacillus salarius</name>
    <dbReference type="NCBI Taxonomy" id="1955272"/>
    <lineage>
        <taxon>Bacteria</taxon>
        <taxon>Bacillati</taxon>
        <taxon>Bacillota</taxon>
        <taxon>Bacilli</taxon>
        <taxon>Bacillales</taxon>
        <taxon>Bacillaceae</taxon>
        <taxon>Allobacillus</taxon>
    </lineage>
</organism>
<evidence type="ECO:0000313" key="5">
    <source>
        <dbReference type="EMBL" id="TSJ64990.1"/>
    </source>
</evidence>
<dbReference type="PROSITE" id="PS50893">
    <property type="entry name" value="ABC_TRANSPORTER_2"/>
    <property type="match status" value="1"/>
</dbReference>
<keyword evidence="6" id="KW-1185">Reference proteome</keyword>
<dbReference type="Proteomes" id="UP000316425">
    <property type="component" value="Unassembled WGS sequence"/>
</dbReference>
<name>A0A556PKS4_9BACI</name>
<gene>
    <name evidence="5" type="ORF">FPQ13_08565</name>
</gene>
<protein>
    <submittedName>
        <fullName evidence="5">ABC transporter ATP-binding protein</fullName>
    </submittedName>
</protein>
<reference evidence="5 6" key="1">
    <citation type="submission" date="2019-07" db="EMBL/GenBank/DDBJ databases">
        <title>Allobacillus sp. nov. SKP isolated from shrimp paste of Euphausiacea.</title>
        <authorList>
            <person name="Kanchanasin P."/>
            <person name="Tanasupawat S."/>
            <person name="Shi W."/>
            <person name="Wu L."/>
            <person name="Ma J."/>
        </authorList>
    </citation>
    <scope>NUCLEOTIDE SEQUENCE [LARGE SCALE GENOMIC DNA]</scope>
    <source>
        <strain evidence="5 6">SKP4-8</strain>
    </source>
</reference>
<evidence type="ECO:0000259" key="4">
    <source>
        <dbReference type="PROSITE" id="PS50893"/>
    </source>
</evidence>
<dbReference type="RefSeq" id="WP_144088925.1">
    <property type="nucleotide sequence ID" value="NZ_VMHE01000013.1"/>
</dbReference>
<dbReference type="Gene3D" id="3.40.50.300">
    <property type="entry name" value="P-loop containing nucleotide triphosphate hydrolases"/>
    <property type="match status" value="1"/>
</dbReference>
<dbReference type="InterPro" id="IPR027417">
    <property type="entry name" value="P-loop_NTPase"/>
</dbReference>
<dbReference type="CDD" id="cd03230">
    <property type="entry name" value="ABC_DR_subfamily_A"/>
    <property type="match status" value="1"/>
</dbReference>
<dbReference type="GO" id="GO:0016887">
    <property type="term" value="F:ATP hydrolysis activity"/>
    <property type="evidence" value="ECO:0007669"/>
    <property type="project" value="InterPro"/>
</dbReference>
<proteinExistence type="predicted"/>
<dbReference type="GO" id="GO:0005524">
    <property type="term" value="F:ATP binding"/>
    <property type="evidence" value="ECO:0007669"/>
    <property type="project" value="UniProtKB-KW"/>
</dbReference>
<evidence type="ECO:0000256" key="2">
    <source>
        <dbReference type="ARBA" id="ARBA00022741"/>
    </source>
</evidence>
<dbReference type="SUPFAM" id="SSF52540">
    <property type="entry name" value="P-loop containing nucleoside triphosphate hydrolases"/>
    <property type="match status" value="1"/>
</dbReference>
<dbReference type="InterPro" id="IPR051782">
    <property type="entry name" value="ABC_Transporter_VariousFunc"/>
</dbReference>
<dbReference type="OrthoDB" id="9804819at2"/>
<dbReference type="EMBL" id="VMHE01000013">
    <property type="protein sequence ID" value="TSJ64990.1"/>
    <property type="molecule type" value="Genomic_DNA"/>
</dbReference>
<evidence type="ECO:0000313" key="6">
    <source>
        <dbReference type="Proteomes" id="UP000316425"/>
    </source>
</evidence>
<sequence>MTVIDVRGLTKQYGGLHALNAINFSIEENEIIGLIGRNGAGKSTLLKCLAGYYHPTDGQVRVLGEDPFDSLFVSENLIFVDDEMSFSSEITLADILQTAARFYPNWDQTLAQRLFDYFSFRPNQLHSELSKGKRSTFNMIIGLCARTKITIFDEPTTGMDYSVRQDFYRALLKDYIKHPRTIILSSHLLNELETVLETILLIDEGRFVIQESVDQLKEKSYGLTGSEESLSHLPGDVQILHEEELSGNQVYQVILGDLTEETKLQLEKEDVRFSSVSIDDVCLYLTKAKRGGIDHVFE</sequence>
<dbReference type="SMART" id="SM00382">
    <property type="entry name" value="AAA"/>
    <property type="match status" value="1"/>
</dbReference>
<keyword evidence="1" id="KW-0813">Transport</keyword>
<keyword evidence="2" id="KW-0547">Nucleotide-binding</keyword>
<dbReference type="InterPro" id="IPR003593">
    <property type="entry name" value="AAA+_ATPase"/>
</dbReference>
<evidence type="ECO:0000256" key="3">
    <source>
        <dbReference type="ARBA" id="ARBA00022840"/>
    </source>
</evidence>
<keyword evidence="3 5" id="KW-0067">ATP-binding</keyword>
<comment type="caution">
    <text evidence="5">The sequence shown here is derived from an EMBL/GenBank/DDBJ whole genome shotgun (WGS) entry which is preliminary data.</text>
</comment>
<accession>A0A556PKS4</accession>